<sequence length="61" mass="7217">MAATFKKKNQEEEKKKNQEEEVSKQKETERKLHARYENLLSSFQKGNEIMVGFRVLETSGR</sequence>
<keyword evidence="3" id="KW-1185">Reference proteome</keyword>
<organism evidence="2 3">
    <name type="scientific">Brassica cretica</name>
    <name type="common">Mustard</name>
    <dbReference type="NCBI Taxonomy" id="69181"/>
    <lineage>
        <taxon>Eukaryota</taxon>
        <taxon>Viridiplantae</taxon>
        <taxon>Streptophyta</taxon>
        <taxon>Embryophyta</taxon>
        <taxon>Tracheophyta</taxon>
        <taxon>Spermatophyta</taxon>
        <taxon>Magnoliopsida</taxon>
        <taxon>eudicotyledons</taxon>
        <taxon>Gunneridae</taxon>
        <taxon>Pentapetalae</taxon>
        <taxon>rosids</taxon>
        <taxon>malvids</taxon>
        <taxon>Brassicales</taxon>
        <taxon>Brassicaceae</taxon>
        <taxon>Brassiceae</taxon>
        <taxon>Brassica</taxon>
    </lineage>
</organism>
<dbReference type="EMBL" id="QGKV02000649">
    <property type="protein sequence ID" value="KAF3581257.1"/>
    <property type="molecule type" value="Genomic_DNA"/>
</dbReference>
<feature type="compositionally biased region" description="Basic and acidic residues" evidence="1">
    <location>
        <begin position="8"/>
        <end position="30"/>
    </location>
</feature>
<gene>
    <name evidence="2" type="ORF">DY000_02033571</name>
</gene>
<evidence type="ECO:0000313" key="2">
    <source>
        <dbReference type="EMBL" id="KAF3581257.1"/>
    </source>
</evidence>
<name>A0ABQ7DTC9_BRACR</name>
<feature type="region of interest" description="Disordered" evidence="1">
    <location>
        <begin position="1"/>
        <end position="30"/>
    </location>
</feature>
<dbReference type="Proteomes" id="UP000266723">
    <property type="component" value="Unassembled WGS sequence"/>
</dbReference>
<evidence type="ECO:0000256" key="1">
    <source>
        <dbReference type="SAM" id="MobiDB-lite"/>
    </source>
</evidence>
<comment type="caution">
    <text evidence="2">The sequence shown here is derived from an EMBL/GenBank/DDBJ whole genome shotgun (WGS) entry which is preliminary data.</text>
</comment>
<evidence type="ECO:0000313" key="3">
    <source>
        <dbReference type="Proteomes" id="UP000266723"/>
    </source>
</evidence>
<protein>
    <submittedName>
        <fullName evidence="2">Uncharacterized protein</fullName>
    </submittedName>
</protein>
<proteinExistence type="predicted"/>
<reference evidence="2 3" key="1">
    <citation type="journal article" date="2020" name="BMC Genomics">
        <title>Intraspecific diversification of the crop wild relative Brassica cretica Lam. using demographic model selection.</title>
        <authorList>
            <person name="Kioukis A."/>
            <person name="Michalopoulou V.A."/>
            <person name="Briers L."/>
            <person name="Pirintsos S."/>
            <person name="Studholme D.J."/>
            <person name="Pavlidis P."/>
            <person name="Sarris P.F."/>
        </authorList>
    </citation>
    <scope>NUCLEOTIDE SEQUENCE [LARGE SCALE GENOMIC DNA]</scope>
    <source>
        <strain evidence="3">cv. PFS-1207/04</strain>
    </source>
</reference>
<accession>A0ABQ7DTC9</accession>